<evidence type="ECO:0008006" key="4">
    <source>
        <dbReference type="Google" id="ProtNLM"/>
    </source>
</evidence>
<name>A0A261S4Y5_9BORD</name>
<gene>
    <name evidence="2" type="ORF">CAL29_30870</name>
</gene>
<keyword evidence="1" id="KW-0472">Membrane</keyword>
<dbReference type="Proteomes" id="UP000216020">
    <property type="component" value="Unassembled WGS sequence"/>
</dbReference>
<dbReference type="Pfam" id="PF11804">
    <property type="entry name" value="DUF3325"/>
    <property type="match status" value="1"/>
</dbReference>
<dbReference type="EMBL" id="NEVM01000005">
    <property type="protein sequence ID" value="OZI32221.1"/>
    <property type="molecule type" value="Genomic_DNA"/>
</dbReference>
<protein>
    <recommendedName>
        <fullName evidence="4">Iron uptake protein</fullName>
    </recommendedName>
</protein>
<feature type="transmembrane region" description="Helical" evidence="1">
    <location>
        <begin position="66"/>
        <end position="83"/>
    </location>
</feature>
<dbReference type="RefSeq" id="WP_094856617.1">
    <property type="nucleotide sequence ID" value="NZ_NEVM01000005.1"/>
</dbReference>
<evidence type="ECO:0000256" key="1">
    <source>
        <dbReference type="SAM" id="Phobius"/>
    </source>
</evidence>
<accession>A0A261S4Y5</accession>
<evidence type="ECO:0000313" key="2">
    <source>
        <dbReference type="EMBL" id="OZI32221.1"/>
    </source>
</evidence>
<reference evidence="3" key="1">
    <citation type="submission" date="2017-05" db="EMBL/GenBank/DDBJ databases">
        <title>Complete and WGS of Bordetella genogroups.</title>
        <authorList>
            <person name="Spilker T."/>
            <person name="Lipuma J."/>
        </authorList>
    </citation>
    <scope>NUCLEOTIDE SEQUENCE [LARGE SCALE GENOMIC DNA]</scope>
    <source>
        <strain evidence="3">AU16122</strain>
    </source>
</reference>
<dbReference type="InterPro" id="IPR021762">
    <property type="entry name" value="DUF3325"/>
</dbReference>
<comment type="caution">
    <text evidence="2">The sequence shown here is derived from an EMBL/GenBank/DDBJ whole genome shotgun (WGS) entry which is preliminary data.</text>
</comment>
<sequence>MAWVCLLLAFAGFGAIAASMDRHYEDLLGHEPAARTRRILRGVGYAVLALALWPAIAGWGPSVGPVLWFGALTLAALPLGLLLTYRPAWARRAACAAFPLALLLWGLAA</sequence>
<feature type="transmembrane region" description="Helical" evidence="1">
    <location>
        <begin position="42"/>
        <end position="59"/>
    </location>
</feature>
<dbReference type="OrthoDB" id="8858882at2"/>
<keyword evidence="3" id="KW-1185">Reference proteome</keyword>
<organism evidence="2 3">
    <name type="scientific">Bordetella genomosp. 10</name>
    <dbReference type="NCBI Taxonomy" id="1416804"/>
    <lineage>
        <taxon>Bacteria</taxon>
        <taxon>Pseudomonadati</taxon>
        <taxon>Pseudomonadota</taxon>
        <taxon>Betaproteobacteria</taxon>
        <taxon>Burkholderiales</taxon>
        <taxon>Alcaligenaceae</taxon>
        <taxon>Bordetella</taxon>
    </lineage>
</organism>
<evidence type="ECO:0000313" key="3">
    <source>
        <dbReference type="Proteomes" id="UP000216020"/>
    </source>
</evidence>
<keyword evidence="1" id="KW-1133">Transmembrane helix</keyword>
<proteinExistence type="predicted"/>
<keyword evidence="1" id="KW-0812">Transmembrane</keyword>
<dbReference type="AlphaFoldDB" id="A0A261S4Y5"/>